<proteinExistence type="predicted"/>
<dbReference type="AlphaFoldDB" id="A0A6M0RUB8"/>
<reference evidence="1 2" key="1">
    <citation type="journal article" date="2020" name="Microb. Ecol.">
        <title>Ecogenomics of the Marine Benthic Filamentous Cyanobacterium Adonisia.</title>
        <authorList>
            <person name="Walter J.M."/>
            <person name="Coutinho F.H."/>
            <person name="Leomil L."/>
            <person name="Hargreaves P.I."/>
            <person name="Campeao M.E."/>
            <person name="Vieira V.V."/>
            <person name="Silva B.S."/>
            <person name="Fistarol G.O."/>
            <person name="Salomon P.S."/>
            <person name="Sawabe T."/>
            <person name="Mino S."/>
            <person name="Hosokawa M."/>
            <person name="Miyashita H."/>
            <person name="Maruyama F."/>
            <person name="van Verk M.C."/>
            <person name="Dutilh B.E."/>
            <person name="Thompson C.C."/>
            <person name="Thompson F.L."/>
        </authorList>
    </citation>
    <scope>NUCLEOTIDE SEQUENCE [LARGE SCALE GENOMIC DNA]</scope>
    <source>
        <strain evidence="1 2">CCMR0081</strain>
    </source>
</reference>
<evidence type="ECO:0000313" key="2">
    <source>
        <dbReference type="Proteomes" id="UP000481033"/>
    </source>
</evidence>
<protein>
    <submittedName>
        <fullName evidence="1">DUF2993 domain-containing protein</fullName>
    </submittedName>
</protein>
<gene>
    <name evidence="1" type="ORF">DXZ20_30225</name>
</gene>
<name>A0A6M0RUB8_9CYAN</name>
<dbReference type="Pfam" id="PF11209">
    <property type="entry name" value="LmeA"/>
    <property type="match status" value="1"/>
</dbReference>
<keyword evidence="2" id="KW-1185">Reference proteome</keyword>
<dbReference type="Proteomes" id="UP000481033">
    <property type="component" value="Unassembled WGS sequence"/>
</dbReference>
<accession>A0A6M0RUB8</accession>
<dbReference type="EMBL" id="QXHD01000004">
    <property type="protein sequence ID" value="NEZ59845.1"/>
    <property type="molecule type" value="Genomic_DNA"/>
</dbReference>
<sequence>MEFISILLSSLIFIGSPIGLGLDTLAENALRARLNGVEDIQVRVDNGSNLNLLKGKINRLQVGVRGMYPVEGFRVAIADLDTDPIDLDFNKLRRGKVALDEPLNGALHLVITPEDLNEYLLSPEFTERLNNIEINLGNAAQSREASRYQFSNPKATFLPDNRLQLELDLSEPSLGEGLKIKAQTGFTIENGHRLILIDPEMSVNDSEAPEQLLEAFTKNLGDRLSLRRLEESGITMRILDASIQSEQFDLVMWVSIDPSFTQ</sequence>
<comment type="caution">
    <text evidence="1">The sequence shown here is derived from an EMBL/GenBank/DDBJ whole genome shotgun (WGS) entry which is preliminary data.</text>
</comment>
<dbReference type="RefSeq" id="WP_163702643.1">
    <property type="nucleotide sequence ID" value="NZ_QXHD01000004.1"/>
</dbReference>
<organism evidence="1 2">
    <name type="scientific">Adonisia turfae CCMR0081</name>
    <dbReference type="NCBI Taxonomy" id="2292702"/>
    <lineage>
        <taxon>Bacteria</taxon>
        <taxon>Bacillati</taxon>
        <taxon>Cyanobacteriota</taxon>
        <taxon>Adonisia</taxon>
        <taxon>Adonisia turfae</taxon>
    </lineage>
</organism>
<dbReference type="InterPro" id="IPR021373">
    <property type="entry name" value="DUF2993"/>
</dbReference>
<evidence type="ECO:0000313" key="1">
    <source>
        <dbReference type="EMBL" id="NEZ59845.1"/>
    </source>
</evidence>